<dbReference type="InterPro" id="IPR036097">
    <property type="entry name" value="HisK_dim/P_sf"/>
</dbReference>
<evidence type="ECO:0000256" key="1">
    <source>
        <dbReference type="ARBA" id="ARBA00000085"/>
    </source>
</evidence>
<evidence type="ECO:0000256" key="9">
    <source>
        <dbReference type="ARBA" id="ARBA00022840"/>
    </source>
</evidence>
<dbReference type="OrthoDB" id="9804645at2"/>
<dbReference type="SUPFAM" id="SSF47384">
    <property type="entry name" value="Homodimeric domain of signal transducing histidine kinase"/>
    <property type="match status" value="1"/>
</dbReference>
<keyword evidence="8 10" id="KW-0418">Kinase</keyword>
<evidence type="ECO:0000256" key="2">
    <source>
        <dbReference type="ARBA" id="ARBA00004651"/>
    </source>
</evidence>
<dbReference type="RefSeq" id="WP_102114799.1">
    <property type="nucleotide sequence ID" value="NZ_BMGN01000001.1"/>
</dbReference>
<dbReference type="Pfam" id="PF00672">
    <property type="entry name" value="HAMP"/>
    <property type="match status" value="1"/>
</dbReference>
<dbReference type="SMART" id="SM00304">
    <property type="entry name" value="HAMP"/>
    <property type="match status" value="1"/>
</dbReference>
<keyword evidence="4" id="KW-0472">Membrane</keyword>
<dbReference type="InterPro" id="IPR036890">
    <property type="entry name" value="HATPase_C_sf"/>
</dbReference>
<evidence type="ECO:0000256" key="4">
    <source>
        <dbReference type="ARBA" id="ARBA00022475"/>
    </source>
</evidence>
<keyword evidence="4" id="KW-1003">Cell membrane</keyword>
<protein>
    <recommendedName>
        <fullName evidence="3">histidine kinase</fullName>
        <ecNumber evidence="3">2.7.13.3</ecNumber>
    </recommendedName>
</protein>
<dbReference type="SMART" id="SM00387">
    <property type="entry name" value="HATPase_c"/>
    <property type="match status" value="1"/>
</dbReference>
<reference evidence="10 11" key="1">
    <citation type="submission" date="2017-12" db="EMBL/GenBank/DDBJ databases">
        <title>Genomes of bacteria within cyanobacterial aggregates.</title>
        <authorList>
            <person name="Cai H."/>
        </authorList>
    </citation>
    <scope>NUCLEOTIDE SEQUENCE [LARGE SCALE GENOMIC DNA]</scope>
    <source>
        <strain evidence="10 11">TH16</strain>
        <plasmid evidence="10 11">unnamed1</plasmid>
    </source>
</reference>
<gene>
    <name evidence="10" type="ORF">C0V82_23200</name>
</gene>
<evidence type="ECO:0000256" key="3">
    <source>
        <dbReference type="ARBA" id="ARBA00012438"/>
    </source>
</evidence>
<evidence type="ECO:0000256" key="5">
    <source>
        <dbReference type="ARBA" id="ARBA00022553"/>
    </source>
</evidence>
<keyword evidence="10" id="KW-0614">Plasmid</keyword>
<dbReference type="GO" id="GO:0005886">
    <property type="term" value="C:plasma membrane"/>
    <property type="evidence" value="ECO:0007669"/>
    <property type="project" value="UniProtKB-SubCell"/>
</dbReference>
<dbReference type="InterPro" id="IPR003660">
    <property type="entry name" value="HAMP_dom"/>
</dbReference>
<dbReference type="Gene3D" id="3.30.565.10">
    <property type="entry name" value="Histidine kinase-like ATPase, C-terminal domain"/>
    <property type="match status" value="1"/>
</dbReference>
<keyword evidence="11" id="KW-1185">Reference proteome</keyword>
<comment type="subcellular location">
    <subcellularLocation>
        <location evidence="2">Cell membrane</location>
        <topology evidence="2">Multi-pass membrane protein</topology>
    </subcellularLocation>
</comment>
<dbReference type="CDD" id="cd00075">
    <property type="entry name" value="HATPase"/>
    <property type="match status" value="1"/>
</dbReference>
<accession>A0A2K9NJP4</accession>
<dbReference type="Proteomes" id="UP000234752">
    <property type="component" value="Plasmid unnamed1"/>
</dbReference>
<organism evidence="10 11">
    <name type="scientific">Niveispirillum cyanobacteriorum</name>
    <dbReference type="NCBI Taxonomy" id="1612173"/>
    <lineage>
        <taxon>Bacteria</taxon>
        <taxon>Pseudomonadati</taxon>
        <taxon>Pseudomonadota</taxon>
        <taxon>Alphaproteobacteria</taxon>
        <taxon>Rhodospirillales</taxon>
        <taxon>Azospirillaceae</taxon>
        <taxon>Niveispirillum</taxon>
    </lineage>
</organism>
<dbReference type="PRINTS" id="PR00344">
    <property type="entry name" value="BCTRLSENSOR"/>
</dbReference>
<evidence type="ECO:0000256" key="8">
    <source>
        <dbReference type="ARBA" id="ARBA00022777"/>
    </source>
</evidence>
<dbReference type="Gene3D" id="6.10.340.10">
    <property type="match status" value="1"/>
</dbReference>
<name>A0A2K9NJP4_9PROT</name>
<dbReference type="Pfam" id="PF00512">
    <property type="entry name" value="HisKA"/>
    <property type="match status" value="1"/>
</dbReference>
<dbReference type="GO" id="GO:0000155">
    <property type="term" value="F:phosphorelay sensor kinase activity"/>
    <property type="evidence" value="ECO:0007669"/>
    <property type="project" value="InterPro"/>
</dbReference>
<dbReference type="Gene3D" id="1.10.287.130">
    <property type="match status" value="1"/>
</dbReference>
<dbReference type="PANTHER" id="PTHR44936">
    <property type="entry name" value="SENSOR PROTEIN CREC"/>
    <property type="match status" value="1"/>
</dbReference>
<dbReference type="PROSITE" id="PS50109">
    <property type="entry name" value="HIS_KIN"/>
    <property type="match status" value="1"/>
</dbReference>
<dbReference type="CDD" id="cd00082">
    <property type="entry name" value="HisKA"/>
    <property type="match status" value="1"/>
</dbReference>
<evidence type="ECO:0000256" key="7">
    <source>
        <dbReference type="ARBA" id="ARBA00022741"/>
    </source>
</evidence>
<dbReference type="SUPFAM" id="SSF55874">
    <property type="entry name" value="ATPase domain of HSP90 chaperone/DNA topoisomerase II/histidine kinase"/>
    <property type="match status" value="1"/>
</dbReference>
<keyword evidence="5" id="KW-0597">Phosphoprotein</keyword>
<sequence>MRLFDSLVFRIAGLFLLGLLVLQGAILAVIVWPDGRPVMFRLVDPLEVRRIAEALESAPSSLRPLIVAAAGNAGTIVELLPGFPQDKDGAPRTAPKLEARFRLYADELSGRTVQVQVRDDDWRTPAIPVPRGPIRVLVGLSTGEVLAVERAPLLLQLLLSRYLYIAFVVAVIVGLIMLTLLRQVVWPVERLARAADALGQNIDMPDAPVSGAREVRALAQAFNLLKHRIGGLMAERTRMLAAIAHDLRTYLTRLRLRVDYLTDEKHRRRAVNDLEEMGQLLDDVLLFARIDAGADTHDMLIDARAETADYVERRRETGDTVSLTVSDKPLLCRCSPLAFRRILSNLLDNAVRYGTRAEVDLRTGDGGIFVMVQDDGPGVPTEMISRLTAPFERLDVSRGRRGGGAGLGLSIVKALAEIHGGDLTIANGPAGGLRVTVRLPSQP</sequence>
<dbReference type="InterPro" id="IPR004358">
    <property type="entry name" value="Sig_transdc_His_kin-like_C"/>
</dbReference>
<dbReference type="GO" id="GO:0005524">
    <property type="term" value="F:ATP binding"/>
    <property type="evidence" value="ECO:0007669"/>
    <property type="project" value="UniProtKB-KW"/>
</dbReference>
<comment type="catalytic activity">
    <reaction evidence="1">
        <text>ATP + protein L-histidine = ADP + protein N-phospho-L-histidine.</text>
        <dbReference type="EC" id="2.7.13.3"/>
    </reaction>
</comment>
<dbReference type="SMART" id="SM00388">
    <property type="entry name" value="HisKA"/>
    <property type="match status" value="1"/>
</dbReference>
<keyword evidence="6" id="KW-0808">Transferase</keyword>
<keyword evidence="7" id="KW-0547">Nucleotide-binding</keyword>
<dbReference type="PROSITE" id="PS50885">
    <property type="entry name" value="HAMP"/>
    <property type="match status" value="1"/>
</dbReference>
<dbReference type="KEGG" id="ncb:C0V82_23200"/>
<dbReference type="EMBL" id="CP025613">
    <property type="protein sequence ID" value="AUN33283.1"/>
    <property type="molecule type" value="Genomic_DNA"/>
</dbReference>
<dbReference type="InterPro" id="IPR005467">
    <property type="entry name" value="His_kinase_dom"/>
</dbReference>
<dbReference type="EC" id="2.7.13.3" evidence="3"/>
<dbReference type="AlphaFoldDB" id="A0A2K9NJP4"/>
<dbReference type="InterPro" id="IPR050980">
    <property type="entry name" value="2C_sensor_his_kinase"/>
</dbReference>
<geneLocation type="plasmid" evidence="10 11">
    <name>unnamed1</name>
</geneLocation>
<keyword evidence="9" id="KW-0067">ATP-binding</keyword>
<dbReference type="Pfam" id="PF02518">
    <property type="entry name" value="HATPase_c"/>
    <property type="match status" value="1"/>
</dbReference>
<dbReference type="InterPro" id="IPR003594">
    <property type="entry name" value="HATPase_dom"/>
</dbReference>
<evidence type="ECO:0000313" key="10">
    <source>
        <dbReference type="EMBL" id="AUN33283.1"/>
    </source>
</evidence>
<dbReference type="InterPro" id="IPR003661">
    <property type="entry name" value="HisK_dim/P_dom"/>
</dbReference>
<dbReference type="PANTHER" id="PTHR44936:SF10">
    <property type="entry name" value="SENSOR PROTEIN RSTB"/>
    <property type="match status" value="1"/>
</dbReference>
<proteinExistence type="predicted"/>
<evidence type="ECO:0000256" key="6">
    <source>
        <dbReference type="ARBA" id="ARBA00022679"/>
    </source>
</evidence>
<evidence type="ECO:0000313" key="11">
    <source>
        <dbReference type="Proteomes" id="UP000234752"/>
    </source>
</evidence>